<dbReference type="EMBL" id="KZ293435">
    <property type="protein sequence ID" value="PBK67762.1"/>
    <property type="molecule type" value="Genomic_DNA"/>
</dbReference>
<evidence type="ECO:0000313" key="2">
    <source>
        <dbReference type="Proteomes" id="UP000218334"/>
    </source>
</evidence>
<gene>
    <name evidence="1" type="ORF">ARMSODRAFT_1020281</name>
</gene>
<evidence type="ECO:0008006" key="3">
    <source>
        <dbReference type="Google" id="ProtNLM"/>
    </source>
</evidence>
<reference evidence="2" key="1">
    <citation type="journal article" date="2017" name="Nat. Ecol. Evol.">
        <title>Genome expansion and lineage-specific genetic innovations in the forest pathogenic fungi Armillaria.</title>
        <authorList>
            <person name="Sipos G."/>
            <person name="Prasanna A.N."/>
            <person name="Walter M.C."/>
            <person name="O'Connor E."/>
            <person name="Balint B."/>
            <person name="Krizsan K."/>
            <person name="Kiss B."/>
            <person name="Hess J."/>
            <person name="Varga T."/>
            <person name="Slot J."/>
            <person name="Riley R."/>
            <person name="Boka B."/>
            <person name="Rigling D."/>
            <person name="Barry K."/>
            <person name="Lee J."/>
            <person name="Mihaltcheva S."/>
            <person name="LaButti K."/>
            <person name="Lipzen A."/>
            <person name="Waldron R."/>
            <person name="Moloney N.M."/>
            <person name="Sperisen C."/>
            <person name="Kredics L."/>
            <person name="Vagvoelgyi C."/>
            <person name="Patrignani A."/>
            <person name="Fitzpatrick D."/>
            <person name="Nagy I."/>
            <person name="Doyle S."/>
            <person name="Anderson J.B."/>
            <person name="Grigoriev I.V."/>
            <person name="Gueldener U."/>
            <person name="Muensterkoetter M."/>
            <person name="Nagy L.G."/>
        </authorList>
    </citation>
    <scope>NUCLEOTIDE SEQUENCE [LARGE SCALE GENOMIC DNA]</scope>
    <source>
        <strain evidence="2">28-4</strain>
    </source>
</reference>
<name>A0A2H3BL89_9AGAR</name>
<protein>
    <recommendedName>
        <fullName evidence="3">Aminoglycoside phosphotransferase domain-containing protein</fullName>
    </recommendedName>
</protein>
<evidence type="ECO:0000313" key="1">
    <source>
        <dbReference type="EMBL" id="PBK67762.1"/>
    </source>
</evidence>
<keyword evidence="2" id="KW-1185">Reference proteome</keyword>
<proteinExistence type="predicted"/>
<dbReference type="Proteomes" id="UP000218334">
    <property type="component" value="Unassembled WGS sequence"/>
</dbReference>
<sequence>MPNSSFARSSQQTVSEIHRLLEKCITVDVAPRDSSLLSPPLAHPDMSASNMLIESPEKPSITCFLDWQGAIVAPVFTQATIPALLAYTDCVFELDSVPPFPEDIDQRPTDEQKYLRLYHKLLSRYRFYLTQLPKLVTILAAAWFARCRRHK</sequence>
<accession>A0A2H3BL89</accession>
<organism evidence="1 2">
    <name type="scientific">Armillaria solidipes</name>
    <dbReference type="NCBI Taxonomy" id="1076256"/>
    <lineage>
        <taxon>Eukaryota</taxon>
        <taxon>Fungi</taxon>
        <taxon>Dikarya</taxon>
        <taxon>Basidiomycota</taxon>
        <taxon>Agaricomycotina</taxon>
        <taxon>Agaricomycetes</taxon>
        <taxon>Agaricomycetidae</taxon>
        <taxon>Agaricales</taxon>
        <taxon>Marasmiineae</taxon>
        <taxon>Physalacriaceae</taxon>
        <taxon>Armillaria</taxon>
    </lineage>
</organism>
<dbReference type="AlphaFoldDB" id="A0A2H3BL89"/>